<organism evidence="1 2">
    <name type="scientific">Staphylococcus prophage phiPV83</name>
    <dbReference type="NCBI Taxonomy" id="129009"/>
    <lineage>
        <taxon>Viruses</taxon>
        <taxon>Duplodnaviria</taxon>
        <taxon>Heunggongvirae</taxon>
        <taxon>Uroviricota</taxon>
        <taxon>Caudoviricetes</taxon>
        <taxon>Bronfenbrennervirinae</taxon>
        <taxon>Peeveelvirus</taxon>
        <taxon>Peeveelvirus PV83</taxon>
    </lineage>
</organism>
<dbReference type="GeneID" id="1263000"/>
<evidence type="ECO:0000313" key="1">
    <source>
        <dbReference type="EMBL" id="BAA97810.1"/>
    </source>
</evidence>
<evidence type="ECO:0000313" key="2">
    <source>
        <dbReference type="Proteomes" id="UP000000857"/>
    </source>
</evidence>
<dbReference type="KEGG" id="vg:1263000"/>
<name>Q9MBT6_9CAUD</name>
<dbReference type="Proteomes" id="UP000000857">
    <property type="component" value="Segment"/>
</dbReference>
<accession>Q9MBT6</accession>
<sequence length="149" mass="17795">MEEKQYLWRYNDIEKRTNMETNKTIDLMNYVEFPKRYTEAKGKLVAQPITTINSTRRVENGDMTVCYILDQDDDVIDFIFDRDIITVFFPENGTETDEYFCEIIFNSDDTFTLKRLSNYVTIKDRSYPMSKINDVNITGKVVRLFRDFK</sequence>
<reference evidence="1 2" key="1">
    <citation type="journal article" date="2000" name="Biosci. Biotechnol. Biochem.">
        <title>Prophage, phiPV83-pro, carrying panton-valentine leukocidin genes, on the Staphylococcus aureus P83 chromosome: comparative analysis of the genome structures of phiPV83-pro, phiPVL, phi11, and other phages.</title>
        <authorList>
            <person name="Zou D."/>
            <person name="Kaneko J."/>
            <person name="Narita S."/>
            <person name="Kamio Y."/>
        </authorList>
    </citation>
    <scope>NUCLEOTIDE SEQUENCE</scope>
    <source>
        <strain evidence="1">P83</strain>
    </source>
</reference>
<proteinExistence type="predicted"/>
<dbReference type="EMBL" id="AB044554">
    <property type="protein sequence ID" value="BAA97810.1"/>
    <property type="molecule type" value="Genomic_DNA"/>
</dbReference>
<keyword evidence="2" id="KW-1185">Reference proteome</keyword>
<dbReference type="OrthoDB" id="15300at10239"/>
<protein>
    <submittedName>
        <fullName evidence="1">Uncharacterized protein</fullName>
    </submittedName>
</protein>
<dbReference type="RefSeq" id="NP_061593.1">
    <property type="nucleotide sequence ID" value="NC_002486.1"/>
</dbReference>